<comment type="similarity">
    <text evidence="3 10 13">Belongs to the IPP transferase family.</text>
</comment>
<comment type="cofactor">
    <cofactor evidence="1 10">
        <name>Mg(2+)</name>
        <dbReference type="ChEBI" id="CHEBI:18420"/>
    </cofactor>
</comment>
<evidence type="ECO:0000256" key="12">
    <source>
        <dbReference type="RuleBase" id="RU003784"/>
    </source>
</evidence>
<evidence type="ECO:0000256" key="9">
    <source>
        <dbReference type="ARBA" id="ARBA00049563"/>
    </source>
</evidence>
<dbReference type="GO" id="GO:0005524">
    <property type="term" value="F:ATP binding"/>
    <property type="evidence" value="ECO:0007669"/>
    <property type="project" value="UniProtKB-UniRule"/>
</dbReference>
<dbReference type="PANTHER" id="PTHR11088">
    <property type="entry name" value="TRNA DIMETHYLALLYLTRANSFERASE"/>
    <property type="match status" value="1"/>
</dbReference>
<feature type="binding site" evidence="10">
    <location>
        <begin position="11"/>
        <end position="18"/>
    </location>
    <ligand>
        <name>ATP</name>
        <dbReference type="ChEBI" id="CHEBI:30616"/>
    </ligand>
</feature>
<accession>A0A2H0LLS6</accession>
<dbReference type="PANTHER" id="PTHR11088:SF60">
    <property type="entry name" value="TRNA DIMETHYLALLYLTRANSFERASE"/>
    <property type="match status" value="1"/>
</dbReference>
<feature type="binding site" evidence="10">
    <location>
        <begin position="13"/>
        <end position="18"/>
    </location>
    <ligand>
        <name>substrate</name>
    </ligand>
</feature>
<comment type="catalytic activity">
    <reaction evidence="9 10 11">
        <text>adenosine(37) in tRNA + dimethylallyl diphosphate = N(6)-dimethylallyladenosine(37) in tRNA + diphosphate</text>
        <dbReference type="Rhea" id="RHEA:26482"/>
        <dbReference type="Rhea" id="RHEA-COMP:10162"/>
        <dbReference type="Rhea" id="RHEA-COMP:10375"/>
        <dbReference type="ChEBI" id="CHEBI:33019"/>
        <dbReference type="ChEBI" id="CHEBI:57623"/>
        <dbReference type="ChEBI" id="CHEBI:74411"/>
        <dbReference type="ChEBI" id="CHEBI:74415"/>
        <dbReference type="EC" id="2.5.1.75"/>
    </reaction>
</comment>
<comment type="function">
    <text evidence="2 10 12">Catalyzes the transfer of a dimethylallyl group onto the adenine at position 37 in tRNAs that read codons beginning with uridine, leading to the formation of N6-(dimethylallyl)adenosine (i(6)A).</text>
</comment>
<dbReference type="GO" id="GO:0006400">
    <property type="term" value="P:tRNA modification"/>
    <property type="evidence" value="ECO:0007669"/>
    <property type="project" value="TreeGrafter"/>
</dbReference>
<evidence type="ECO:0000313" key="14">
    <source>
        <dbReference type="EMBL" id="PIQ85349.1"/>
    </source>
</evidence>
<comment type="subunit">
    <text evidence="10">Monomer.</text>
</comment>
<dbReference type="Gene3D" id="1.10.20.140">
    <property type="match status" value="1"/>
</dbReference>
<dbReference type="NCBIfam" id="TIGR00174">
    <property type="entry name" value="miaA"/>
    <property type="match status" value="1"/>
</dbReference>
<dbReference type="EC" id="2.5.1.75" evidence="10"/>
<dbReference type="SUPFAM" id="SSF52540">
    <property type="entry name" value="P-loop containing nucleoside triphosphate hydrolases"/>
    <property type="match status" value="2"/>
</dbReference>
<evidence type="ECO:0000256" key="3">
    <source>
        <dbReference type="ARBA" id="ARBA00005842"/>
    </source>
</evidence>
<comment type="caution">
    <text evidence="14">The sequence shown here is derived from an EMBL/GenBank/DDBJ whole genome shotgun (WGS) entry which is preliminary data.</text>
</comment>
<evidence type="ECO:0000313" key="15">
    <source>
        <dbReference type="Proteomes" id="UP000230859"/>
    </source>
</evidence>
<dbReference type="Proteomes" id="UP000230859">
    <property type="component" value="Unassembled WGS sequence"/>
</dbReference>
<dbReference type="InterPro" id="IPR027417">
    <property type="entry name" value="P-loop_NTPase"/>
</dbReference>
<feature type="region of interest" description="Interaction with substrate tRNA" evidence="10">
    <location>
        <begin position="36"/>
        <end position="39"/>
    </location>
</feature>
<reference evidence="14 15" key="1">
    <citation type="submission" date="2017-09" db="EMBL/GenBank/DDBJ databases">
        <title>Depth-based differentiation of microbial function through sediment-hosted aquifers and enrichment of novel symbionts in the deep terrestrial subsurface.</title>
        <authorList>
            <person name="Probst A.J."/>
            <person name="Ladd B."/>
            <person name="Jarett J.K."/>
            <person name="Geller-Mcgrath D.E."/>
            <person name="Sieber C.M."/>
            <person name="Emerson J.B."/>
            <person name="Anantharaman K."/>
            <person name="Thomas B.C."/>
            <person name="Malmstrom R."/>
            <person name="Stieglmeier M."/>
            <person name="Klingl A."/>
            <person name="Woyke T."/>
            <person name="Ryan C.M."/>
            <person name="Banfield J.F."/>
        </authorList>
    </citation>
    <scope>NUCLEOTIDE SEQUENCE [LARGE SCALE GENOMIC DNA]</scope>
    <source>
        <strain evidence="14">CG11_big_fil_rev_8_21_14_0_20_45_26</strain>
    </source>
</reference>
<evidence type="ECO:0000256" key="2">
    <source>
        <dbReference type="ARBA" id="ARBA00003213"/>
    </source>
</evidence>
<dbReference type="Gene3D" id="3.40.50.300">
    <property type="entry name" value="P-loop containing nucleotide triphosphate hydrolases"/>
    <property type="match status" value="1"/>
</dbReference>
<dbReference type="Pfam" id="PF01715">
    <property type="entry name" value="IPPT"/>
    <property type="match status" value="1"/>
</dbReference>
<evidence type="ECO:0000256" key="7">
    <source>
        <dbReference type="ARBA" id="ARBA00022840"/>
    </source>
</evidence>
<dbReference type="EMBL" id="PCVY01000068">
    <property type="protein sequence ID" value="PIQ85349.1"/>
    <property type="molecule type" value="Genomic_DNA"/>
</dbReference>
<sequence length="314" mass="35826">MPQPAVLFLVGPTGSGKSALAVRLAKKINGEIISCDSMLVYKQMNIGTAKLSMKERQGVKHHLISIISPHETFSVNDFRKRALRAITEITNRGRVPIVAGGSGLYVRSLIHGLAEQPKGGEAVHQQLSDDLKRKGLGELYGQLQKIDPIRADEILPGDERRILRALEIFYLTKQRPSQWRRKRESLKDLGYRWVIFGLDPDRGELYEKINARVLAMMKKGFLAEVKRLSKGRLSQTALQAIGYHEMLAYLKGQLVLKSAIERTQQRTRQLAKKQWIWFRKEKGLQWIALKGNSPLSDAEKKIIREWQQKKENVK</sequence>
<proteinExistence type="inferred from homology"/>
<protein>
    <recommendedName>
        <fullName evidence="10">tRNA dimethylallyltransferase</fullName>
        <ecNumber evidence="10">2.5.1.75</ecNumber>
    </recommendedName>
    <alternativeName>
        <fullName evidence="10">Dimethylallyl diphosphate:tRNA dimethylallyltransferase</fullName>
        <shortName evidence="10">DMAPP:tRNA dimethylallyltransferase</shortName>
        <shortName evidence="10">DMATase</shortName>
    </alternativeName>
    <alternativeName>
        <fullName evidence="10">Isopentenyl-diphosphate:tRNA isopentenyltransferase</fullName>
        <shortName evidence="10">IPP transferase</shortName>
        <shortName evidence="10">IPPT</shortName>
        <shortName evidence="10">IPTase</shortName>
    </alternativeName>
</protein>
<dbReference type="InterPro" id="IPR018022">
    <property type="entry name" value="IPT"/>
</dbReference>
<evidence type="ECO:0000256" key="4">
    <source>
        <dbReference type="ARBA" id="ARBA00022679"/>
    </source>
</evidence>
<evidence type="ECO:0000256" key="10">
    <source>
        <dbReference type="HAMAP-Rule" id="MF_00185"/>
    </source>
</evidence>
<evidence type="ECO:0000256" key="5">
    <source>
        <dbReference type="ARBA" id="ARBA00022694"/>
    </source>
</evidence>
<evidence type="ECO:0000256" key="1">
    <source>
        <dbReference type="ARBA" id="ARBA00001946"/>
    </source>
</evidence>
<keyword evidence="7 10" id="KW-0067">ATP-binding</keyword>
<keyword evidence="8 10" id="KW-0460">Magnesium</keyword>
<dbReference type="GO" id="GO:0052381">
    <property type="term" value="F:tRNA dimethylallyltransferase activity"/>
    <property type="evidence" value="ECO:0007669"/>
    <property type="project" value="UniProtKB-UniRule"/>
</dbReference>
<dbReference type="InterPro" id="IPR039657">
    <property type="entry name" value="Dimethylallyltransferase"/>
</dbReference>
<organism evidence="14 15">
    <name type="scientific">Candidatus Abzuiibacterium crystallinum</name>
    <dbReference type="NCBI Taxonomy" id="1974748"/>
    <lineage>
        <taxon>Bacteria</taxon>
        <taxon>Pseudomonadati</taxon>
        <taxon>Candidatus Omnitrophota</taxon>
        <taxon>Candidatus Abzuiibacterium</taxon>
    </lineage>
</organism>
<keyword evidence="6 10" id="KW-0547">Nucleotide-binding</keyword>
<evidence type="ECO:0000256" key="13">
    <source>
        <dbReference type="RuleBase" id="RU003785"/>
    </source>
</evidence>
<feature type="site" description="Interaction with substrate tRNA" evidence="10">
    <location>
        <position position="102"/>
    </location>
</feature>
<evidence type="ECO:0000256" key="8">
    <source>
        <dbReference type="ARBA" id="ARBA00022842"/>
    </source>
</evidence>
<comment type="caution">
    <text evidence="10">Lacks conserved residue(s) required for the propagation of feature annotation.</text>
</comment>
<dbReference type="HAMAP" id="MF_00185">
    <property type="entry name" value="IPP_trans"/>
    <property type="match status" value="1"/>
</dbReference>
<evidence type="ECO:0000256" key="11">
    <source>
        <dbReference type="RuleBase" id="RU003783"/>
    </source>
</evidence>
<evidence type="ECO:0000256" key="6">
    <source>
        <dbReference type="ARBA" id="ARBA00022741"/>
    </source>
</evidence>
<keyword evidence="4 10" id="KW-0808">Transferase</keyword>
<keyword evidence="5 10" id="KW-0819">tRNA processing</keyword>
<gene>
    <name evidence="10" type="primary">miaA</name>
    <name evidence="14" type="ORF">COV74_09105</name>
</gene>
<name>A0A2H0LLS6_9BACT</name>
<dbReference type="AlphaFoldDB" id="A0A2H0LLS6"/>